<evidence type="ECO:0000313" key="2">
    <source>
        <dbReference type="Proteomes" id="UP000198869"/>
    </source>
</evidence>
<reference evidence="2" key="1">
    <citation type="submission" date="2016-10" db="EMBL/GenBank/DDBJ databases">
        <authorList>
            <person name="Varghese N."/>
            <person name="Submissions S."/>
        </authorList>
    </citation>
    <scope>NUCLEOTIDE SEQUENCE [LARGE SCALE GENOMIC DNA]</scope>
    <source>
        <strain evidence="2">DSM 17071</strain>
    </source>
</reference>
<protein>
    <submittedName>
        <fullName evidence="1">Uncharacterized protein</fullName>
    </submittedName>
</protein>
<evidence type="ECO:0000313" key="1">
    <source>
        <dbReference type="EMBL" id="SDH98207.1"/>
    </source>
</evidence>
<name>A0A1G8GUZ7_9FLAO</name>
<dbReference type="EMBL" id="FNDW01000003">
    <property type="protein sequence ID" value="SDH98207.1"/>
    <property type="molecule type" value="Genomic_DNA"/>
</dbReference>
<organism evidence="1 2">
    <name type="scientific">Chryseobacterium taeanense</name>
    <dbReference type="NCBI Taxonomy" id="311334"/>
    <lineage>
        <taxon>Bacteria</taxon>
        <taxon>Pseudomonadati</taxon>
        <taxon>Bacteroidota</taxon>
        <taxon>Flavobacteriia</taxon>
        <taxon>Flavobacteriales</taxon>
        <taxon>Weeksellaceae</taxon>
        <taxon>Chryseobacterium group</taxon>
        <taxon>Chryseobacterium</taxon>
    </lineage>
</organism>
<gene>
    <name evidence="1" type="ORF">SAMN05421846_103121</name>
</gene>
<dbReference type="AlphaFoldDB" id="A0A1G8GUZ7"/>
<accession>A0A1G8GUZ7</accession>
<sequence length="65" mass="7570">MFKDFYLRLKIICIRPKTLYIKLKALTAYGILPAASRHYKIPLALISRYLLITSIFKFSGNVYTV</sequence>
<keyword evidence="2" id="KW-1185">Reference proteome</keyword>
<dbReference type="Proteomes" id="UP000198869">
    <property type="component" value="Unassembled WGS sequence"/>
</dbReference>
<proteinExistence type="predicted"/>